<evidence type="ECO:0000313" key="3">
    <source>
        <dbReference type="Proteomes" id="UP000030011"/>
    </source>
</evidence>
<keyword evidence="3" id="KW-1185">Reference proteome</keyword>
<feature type="region of interest" description="Disordered" evidence="1">
    <location>
        <begin position="74"/>
        <end position="100"/>
    </location>
</feature>
<proteinExistence type="predicted"/>
<accession>A0A0A0JLW8</accession>
<gene>
    <name evidence="2" type="ORF">N803_16430</name>
</gene>
<organism evidence="2 3">
    <name type="scientific">Knoellia subterranea KCTC 19937</name>
    <dbReference type="NCBI Taxonomy" id="1385521"/>
    <lineage>
        <taxon>Bacteria</taxon>
        <taxon>Bacillati</taxon>
        <taxon>Actinomycetota</taxon>
        <taxon>Actinomycetes</taxon>
        <taxon>Micrococcales</taxon>
        <taxon>Intrasporangiaceae</taxon>
        <taxon>Knoellia</taxon>
    </lineage>
</organism>
<dbReference type="eggNOG" id="ENOG5032JNN">
    <property type="taxonomic scope" value="Bacteria"/>
</dbReference>
<sequence length="100" mass="10615">MDPSALTEVSGVLEGLSRTAASVENDLLSCLVVMGEPDAQAVVDGWVDQFVDLLRAVDETTERHVTTLARVTSRVDGRPTHDEPAADARAEAAAQSAERP</sequence>
<evidence type="ECO:0000256" key="1">
    <source>
        <dbReference type="SAM" id="MobiDB-lite"/>
    </source>
</evidence>
<feature type="compositionally biased region" description="Low complexity" evidence="1">
    <location>
        <begin position="91"/>
        <end position="100"/>
    </location>
</feature>
<feature type="compositionally biased region" description="Basic and acidic residues" evidence="1">
    <location>
        <begin position="74"/>
        <end position="90"/>
    </location>
</feature>
<dbReference type="AlphaFoldDB" id="A0A0A0JLW8"/>
<dbReference type="EMBL" id="AVPK01000007">
    <property type="protein sequence ID" value="KGN37002.1"/>
    <property type="molecule type" value="Genomic_DNA"/>
</dbReference>
<dbReference type="STRING" id="1385521.N803_16430"/>
<dbReference type="Proteomes" id="UP000030011">
    <property type="component" value="Unassembled WGS sequence"/>
</dbReference>
<evidence type="ECO:0000313" key="2">
    <source>
        <dbReference type="EMBL" id="KGN37002.1"/>
    </source>
</evidence>
<comment type="caution">
    <text evidence="2">The sequence shown here is derived from an EMBL/GenBank/DDBJ whole genome shotgun (WGS) entry which is preliminary data.</text>
</comment>
<protein>
    <submittedName>
        <fullName evidence="2">Uncharacterized protein</fullName>
    </submittedName>
</protein>
<reference evidence="2 3" key="1">
    <citation type="submission" date="2013-08" db="EMBL/GenBank/DDBJ databases">
        <title>The genome sequence of Knoellia subterranea.</title>
        <authorList>
            <person name="Zhu W."/>
            <person name="Wang G."/>
        </authorList>
    </citation>
    <scope>NUCLEOTIDE SEQUENCE [LARGE SCALE GENOMIC DNA]</scope>
    <source>
        <strain evidence="2 3">KCTC 19937</strain>
    </source>
</reference>
<name>A0A0A0JLW8_9MICO</name>